<protein>
    <recommendedName>
        <fullName evidence="4">6-phosphogluconate dehydrogenase</fullName>
    </recommendedName>
</protein>
<dbReference type="EMBL" id="JAOTIF010000001">
    <property type="protein sequence ID" value="MCU7547923.1"/>
    <property type="molecule type" value="Genomic_DNA"/>
</dbReference>
<dbReference type="RefSeq" id="WP_279295367.1">
    <property type="nucleotide sequence ID" value="NZ_JAOTIF010000001.1"/>
</dbReference>
<keyword evidence="1" id="KW-0472">Membrane</keyword>
<organism evidence="2 3">
    <name type="scientific">Paraflavisolibacter caeni</name>
    <dbReference type="NCBI Taxonomy" id="2982496"/>
    <lineage>
        <taxon>Bacteria</taxon>
        <taxon>Pseudomonadati</taxon>
        <taxon>Bacteroidota</taxon>
        <taxon>Chitinophagia</taxon>
        <taxon>Chitinophagales</taxon>
        <taxon>Chitinophagaceae</taxon>
        <taxon>Paraflavisolibacter</taxon>
    </lineage>
</organism>
<evidence type="ECO:0000313" key="2">
    <source>
        <dbReference type="EMBL" id="MCU7547923.1"/>
    </source>
</evidence>
<dbReference type="AlphaFoldDB" id="A0A9X2XUF3"/>
<reference evidence="2" key="2">
    <citation type="submission" date="2023-04" db="EMBL/GenBank/DDBJ databases">
        <title>Paracnuella aquatica gen. nov., sp. nov., a member of the family Chitinophagaceae isolated from a hot spring.</title>
        <authorList>
            <person name="Wang C."/>
        </authorList>
    </citation>
    <scope>NUCLEOTIDE SEQUENCE</scope>
    <source>
        <strain evidence="2">LB-8</strain>
    </source>
</reference>
<keyword evidence="1" id="KW-0812">Transmembrane</keyword>
<feature type="transmembrane region" description="Helical" evidence="1">
    <location>
        <begin position="18"/>
        <end position="36"/>
    </location>
</feature>
<sequence length="134" mass="15793">MESSELTVKRRKSKFGKYLTMLFIFIILGLGIYIYWNYFYTYSSGNRFGLLQKFSHKGNIFKTYEGEMILSSVRGYNNVPIASEKFFFSVQEKNVADQLMNMQGRYVTVHYLEKNGTLPWRGETKYIVDSVKEQ</sequence>
<dbReference type="Proteomes" id="UP001155483">
    <property type="component" value="Unassembled WGS sequence"/>
</dbReference>
<evidence type="ECO:0000313" key="3">
    <source>
        <dbReference type="Proteomes" id="UP001155483"/>
    </source>
</evidence>
<proteinExistence type="predicted"/>
<accession>A0A9X2XUF3</accession>
<keyword evidence="3" id="KW-1185">Reference proteome</keyword>
<evidence type="ECO:0000256" key="1">
    <source>
        <dbReference type="SAM" id="Phobius"/>
    </source>
</evidence>
<evidence type="ECO:0008006" key="4">
    <source>
        <dbReference type="Google" id="ProtNLM"/>
    </source>
</evidence>
<keyword evidence="1" id="KW-1133">Transmembrane helix</keyword>
<reference evidence="2" key="1">
    <citation type="submission" date="2022-09" db="EMBL/GenBank/DDBJ databases">
        <authorList>
            <person name="Yuan C."/>
            <person name="Ke Z."/>
        </authorList>
    </citation>
    <scope>NUCLEOTIDE SEQUENCE</scope>
    <source>
        <strain evidence="2">LB-8</strain>
    </source>
</reference>
<gene>
    <name evidence="2" type="ORF">OCK74_02300</name>
</gene>
<name>A0A9X2XUF3_9BACT</name>
<comment type="caution">
    <text evidence="2">The sequence shown here is derived from an EMBL/GenBank/DDBJ whole genome shotgun (WGS) entry which is preliminary data.</text>
</comment>